<dbReference type="PIRSF" id="PIRSF006019">
    <property type="entry name" value="dCMP_deaminase"/>
    <property type="match status" value="1"/>
</dbReference>
<protein>
    <submittedName>
        <fullName evidence="7">Dcmp deaminase</fullName>
        <ecNumber evidence="7">3.5.4.12</ecNumber>
    </submittedName>
</protein>
<dbReference type="PROSITE" id="PS51747">
    <property type="entry name" value="CYT_DCMP_DEAMINASES_2"/>
    <property type="match status" value="1"/>
</dbReference>
<evidence type="ECO:0000256" key="2">
    <source>
        <dbReference type="ARBA" id="ARBA00006576"/>
    </source>
</evidence>
<dbReference type="PANTHER" id="PTHR11086">
    <property type="entry name" value="DEOXYCYTIDYLATE DEAMINASE-RELATED"/>
    <property type="match status" value="1"/>
</dbReference>
<evidence type="ECO:0000256" key="4">
    <source>
        <dbReference type="ARBA" id="ARBA00022801"/>
    </source>
</evidence>
<dbReference type="PROSITE" id="PS00903">
    <property type="entry name" value="CYT_DCMP_DEAMINASES_1"/>
    <property type="match status" value="1"/>
</dbReference>
<dbReference type="PANTHER" id="PTHR11086:SF18">
    <property type="entry name" value="DEOXYCYTIDYLATE DEAMINASE"/>
    <property type="match status" value="1"/>
</dbReference>
<dbReference type="Gene3D" id="3.40.140.10">
    <property type="entry name" value="Cytidine Deaminase, domain 2"/>
    <property type="match status" value="1"/>
</dbReference>
<name>A0A0W8E5R3_9ZZZZ</name>
<evidence type="ECO:0000256" key="3">
    <source>
        <dbReference type="ARBA" id="ARBA00022723"/>
    </source>
</evidence>
<evidence type="ECO:0000256" key="5">
    <source>
        <dbReference type="ARBA" id="ARBA00022833"/>
    </source>
</evidence>
<dbReference type="GO" id="GO:0006220">
    <property type="term" value="P:pyrimidine nucleotide metabolic process"/>
    <property type="evidence" value="ECO:0007669"/>
    <property type="project" value="InterPro"/>
</dbReference>
<dbReference type="InterPro" id="IPR035105">
    <property type="entry name" value="Deoxycytidylate_deaminase_dom"/>
</dbReference>
<dbReference type="EC" id="3.5.4.12" evidence="7"/>
<organism evidence="7">
    <name type="scientific">hydrocarbon metagenome</name>
    <dbReference type="NCBI Taxonomy" id="938273"/>
    <lineage>
        <taxon>unclassified sequences</taxon>
        <taxon>metagenomes</taxon>
        <taxon>ecological metagenomes</taxon>
    </lineage>
</organism>
<gene>
    <name evidence="7" type="ORF">ASZ90_018872</name>
</gene>
<evidence type="ECO:0000259" key="6">
    <source>
        <dbReference type="PROSITE" id="PS51747"/>
    </source>
</evidence>
<reference evidence="7" key="1">
    <citation type="journal article" date="2015" name="Proc. Natl. Acad. Sci. U.S.A.">
        <title>Networks of energetic and metabolic interactions define dynamics in microbial communities.</title>
        <authorList>
            <person name="Embree M."/>
            <person name="Liu J.K."/>
            <person name="Al-Bassam M.M."/>
            <person name="Zengler K."/>
        </authorList>
    </citation>
    <scope>NUCLEOTIDE SEQUENCE</scope>
</reference>
<comment type="cofactor">
    <cofactor evidence="1">
        <name>Zn(2+)</name>
        <dbReference type="ChEBI" id="CHEBI:29105"/>
    </cofactor>
</comment>
<dbReference type="InterPro" id="IPR002125">
    <property type="entry name" value="CMP_dCMP_dom"/>
</dbReference>
<dbReference type="InterPro" id="IPR016473">
    <property type="entry name" value="dCMP_deaminase"/>
</dbReference>
<dbReference type="GO" id="GO:0008270">
    <property type="term" value="F:zinc ion binding"/>
    <property type="evidence" value="ECO:0007669"/>
    <property type="project" value="InterPro"/>
</dbReference>
<dbReference type="CDD" id="cd01286">
    <property type="entry name" value="deoxycytidylate_deaminase"/>
    <property type="match status" value="1"/>
</dbReference>
<feature type="domain" description="CMP/dCMP-type deaminase" evidence="6">
    <location>
        <begin position="16"/>
        <end position="164"/>
    </location>
</feature>
<dbReference type="InterPro" id="IPR015517">
    <property type="entry name" value="dCMP_deaminase-rel"/>
</dbReference>
<evidence type="ECO:0000256" key="1">
    <source>
        <dbReference type="ARBA" id="ARBA00001947"/>
    </source>
</evidence>
<dbReference type="InterPro" id="IPR016193">
    <property type="entry name" value="Cytidine_deaminase-like"/>
</dbReference>
<dbReference type="GO" id="GO:0004132">
    <property type="term" value="F:dCMP deaminase activity"/>
    <property type="evidence" value="ECO:0007669"/>
    <property type="project" value="UniProtKB-EC"/>
</dbReference>
<comment type="similarity">
    <text evidence="2">Belongs to the cytidine and deoxycytidylate deaminase family.</text>
</comment>
<accession>A0A0W8E5R3</accession>
<dbReference type="InterPro" id="IPR016192">
    <property type="entry name" value="APOBEC/CMP_deaminase_Zn-bd"/>
</dbReference>
<evidence type="ECO:0000313" key="7">
    <source>
        <dbReference type="EMBL" id="KUG03729.1"/>
    </source>
</evidence>
<dbReference type="EMBL" id="LNQE01001870">
    <property type="protein sequence ID" value="KUG03729.1"/>
    <property type="molecule type" value="Genomic_DNA"/>
</dbReference>
<keyword evidence="4 7" id="KW-0378">Hydrolase</keyword>
<dbReference type="AlphaFoldDB" id="A0A0W8E5R3"/>
<proteinExistence type="inferred from homology"/>
<dbReference type="SUPFAM" id="SSF53927">
    <property type="entry name" value="Cytidine deaminase-like"/>
    <property type="match status" value="1"/>
</dbReference>
<comment type="caution">
    <text evidence="7">The sequence shown here is derived from an EMBL/GenBank/DDBJ whole genome shotgun (WGS) entry which is preliminary data.</text>
</comment>
<keyword evidence="5" id="KW-0862">Zinc</keyword>
<dbReference type="GO" id="GO:0005737">
    <property type="term" value="C:cytoplasm"/>
    <property type="evidence" value="ECO:0007669"/>
    <property type="project" value="TreeGrafter"/>
</dbReference>
<dbReference type="Pfam" id="PF00383">
    <property type="entry name" value="dCMP_cyt_deam_1"/>
    <property type="match status" value="1"/>
</dbReference>
<sequence>MPEYCTGVMALKPRPSKNDYYLNIALDVASRGTCLRRNYGAVIVKNDAIVSTGYTGAPRGLPNCCDLGFCDREEKGVPSGERYELCRSVHAEMNAIINAGRGKTLNAILYLSGYDVQTGKLIDAEPCFLCKRIILNAGIYKVICRNADGSSWGIIPEGHPTYDA</sequence>
<keyword evidence="3" id="KW-0479">Metal-binding</keyword>